<feature type="region of interest" description="Disordered" evidence="1">
    <location>
        <begin position="1"/>
        <end position="34"/>
    </location>
</feature>
<dbReference type="Proteomes" id="UP000316759">
    <property type="component" value="Unassembled WGS sequence"/>
</dbReference>
<accession>A0A504ZBC8</accession>
<reference evidence="2 3" key="1">
    <citation type="submission" date="2019-04" db="EMBL/GenBank/DDBJ databases">
        <title>Annotation for the trematode Fasciola gigantica.</title>
        <authorList>
            <person name="Choi Y.-J."/>
        </authorList>
    </citation>
    <scope>NUCLEOTIDE SEQUENCE [LARGE SCALE GENOMIC DNA]</scope>
    <source>
        <strain evidence="2">Uganda_cow_1</strain>
    </source>
</reference>
<organism evidence="2 3">
    <name type="scientific">Fasciola gigantica</name>
    <name type="common">Giant liver fluke</name>
    <dbReference type="NCBI Taxonomy" id="46835"/>
    <lineage>
        <taxon>Eukaryota</taxon>
        <taxon>Metazoa</taxon>
        <taxon>Spiralia</taxon>
        <taxon>Lophotrochozoa</taxon>
        <taxon>Platyhelminthes</taxon>
        <taxon>Trematoda</taxon>
        <taxon>Digenea</taxon>
        <taxon>Plagiorchiida</taxon>
        <taxon>Echinostomata</taxon>
        <taxon>Echinostomatoidea</taxon>
        <taxon>Fasciolidae</taxon>
        <taxon>Fasciola</taxon>
    </lineage>
</organism>
<gene>
    <name evidence="2" type="ORF">FGIG_04809</name>
</gene>
<dbReference type="AlphaFoldDB" id="A0A504ZBC8"/>
<proteinExistence type="predicted"/>
<name>A0A504ZBC8_FASGI</name>
<protein>
    <submittedName>
        <fullName evidence="2">Uncharacterized protein</fullName>
    </submittedName>
</protein>
<comment type="caution">
    <text evidence="2">The sequence shown here is derived from an EMBL/GenBank/DDBJ whole genome shotgun (WGS) entry which is preliminary data.</text>
</comment>
<dbReference type="EMBL" id="SUNJ01000989">
    <property type="protein sequence ID" value="TPP67168.1"/>
    <property type="molecule type" value="Genomic_DNA"/>
</dbReference>
<evidence type="ECO:0000256" key="1">
    <source>
        <dbReference type="SAM" id="MobiDB-lite"/>
    </source>
</evidence>
<evidence type="ECO:0000313" key="2">
    <source>
        <dbReference type="EMBL" id="TPP67168.1"/>
    </source>
</evidence>
<feature type="compositionally biased region" description="Polar residues" evidence="1">
    <location>
        <begin position="8"/>
        <end position="20"/>
    </location>
</feature>
<sequence>MTFALSAHNPNHTALPTGNDDNGDLKPSSPIPKHHSIVELIDRWRGEPGGHMLVCP</sequence>
<keyword evidence="3" id="KW-1185">Reference proteome</keyword>
<evidence type="ECO:0000313" key="3">
    <source>
        <dbReference type="Proteomes" id="UP000316759"/>
    </source>
</evidence>